<dbReference type="PANTHER" id="PTHR21060">
    <property type="entry name" value="ACETATE KINASE"/>
    <property type="match status" value="1"/>
</dbReference>
<feature type="binding site" evidence="6">
    <location>
        <position position="7"/>
    </location>
    <ligand>
        <name>Mg(2+)</name>
        <dbReference type="ChEBI" id="CHEBI:18420"/>
    </ligand>
</feature>
<dbReference type="PROSITE" id="PS01075">
    <property type="entry name" value="ACETATE_KINASE_1"/>
    <property type="match status" value="1"/>
</dbReference>
<dbReference type="GO" id="GO:0051144">
    <property type="term" value="P:1,2-propanediol catabolic process"/>
    <property type="evidence" value="ECO:0007669"/>
    <property type="project" value="UniProtKB-UniPathway"/>
</dbReference>
<dbReference type="HAMAP" id="MF_00020">
    <property type="entry name" value="Acetate_kinase"/>
    <property type="match status" value="1"/>
</dbReference>
<organism evidence="8 9">
    <name type="scientific">Oleiphilus messinensis</name>
    <dbReference type="NCBI Taxonomy" id="141451"/>
    <lineage>
        <taxon>Bacteria</taxon>
        <taxon>Pseudomonadati</taxon>
        <taxon>Pseudomonadota</taxon>
        <taxon>Gammaproteobacteria</taxon>
        <taxon>Oceanospirillales</taxon>
        <taxon>Oleiphilaceae</taxon>
        <taxon>Oleiphilus</taxon>
    </lineage>
</organism>
<feature type="site" description="Transition state stabilizer" evidence="6">
    <location>
        <position position="151"/>
    </location>
</feature>
<dbReference type="EC" id="2.7.2.1" evidence="6"/>
<keyword evidence="3 6" id="KW-0547">Nucleotide-binding</keyword>
<dbReference type="CDD" id="cd24010">
    <property type="entry name" value="ASKHA_NBD_AcK_PK"/>
    <property type="match status" value="1"/>
</dbReference>
<keyword evidence="6" id="KW-0479">Metal-binding</keyword>
<evidence type="ECO:0000256" key="2">
    <source>
        <dbReference type="ARBA" id="ARBA00022679"/>
    </source>
</evidence>
<dbReference type="Pfam" id="PF06130">
    <property type="entry name" value="PTAC"/>
    <property type="match status" value="1"/>
</dbReference>
<keyword evidence="5 6" id="KW-0067">ATP-binding</keyword>
<dbReference type="Gene3D" id="3.30.420.40">
    <property type="match status" value="2"/>
</dbReference>
<evidence type="ECO:0000256" key="1">
    <source>
        <dbReference type="ARBA" id="ARBA00008748"/>
    </source>
</evidence>
<dbReference type="GO" id="GO:0005737">
    <property type="term" value="C:cytoplasm"/>
    <property type="evidence" value="ECO:0007669"/>
    <property type="project" value="UniProtKB-SubCell"/>
</dbReference>
<dbReference type="RefSeq" id="WP_087459496.1">
    <property type="nucleotide sequence ID" value="NZ_CP021425.1"/>
</dbReference>
<comment type="pathway">
    <text evidence="6">Metabolic intermediate biosynthesis; acetyl-CoA biosynthesis; acetyl-CoA from acetate: step 1/2.</text>
</comment>
<dbReference type="InterPro" id="IPR023865">
    <property type="entry name" value="Aliphatic_acid_kinase_CS"/>
</dbReference>
<keyword evidence="6" id="KW-0963">Cytoplasm</keyword>
<dbReference type="Proteomes" id="UP000196027">
    <property type="component" value="Chromosome"/>
</dbReference>
<dbReference type="GO" id="GO:0006085">
    <property type="term" value="P:acetyl-CoA biosynthetic process"/>
    <property type="evidence" value="ECO:0007669"/>
    <property type="project" value="UniProtKB-UniRule"/>
</dbReference>
<dbReference type="GO" id="GO:0006083">
    <property type="term" value="P:acetate metabolic process"/>
    <property type="evidence" value="ECO:0007669"/>
    <property type="project" value="TreeGrafter"/>
</dbReference>
<sequence>MNILVVNCGSSSVKYQVVSTQTEAVLLEGLIERVGETCSYEEAFQQLLAQADHIELHAVGHRVVHGGEAFKDAALISDDVIQSIEDCVKFAPLHNPANLAGIQATRAALPHLPQVAVFDTAFHGQMPAKAAHYAIDRAIASKEGIRRYGFHGTSHGYVAQKAAEFLDRPLNELRLITLHLGNGCSACAVEYGHSVDTSMGMTPLEGLMMGTRSGDIDPGAIMGLLRSGYSIDDVDNLLNKNSGLKGVSGLSNDLREIEKAAVEGNEPARQAIDMFVYRARKYIGAYSAAMGGVDAIILTGGIGENSVTMRQRILQRFDYMGLRFDEHKNGDAKVSHNKPAALVCRDISTVKALVVKTNEELMIAKQTTQIVNQQNSDNNPDSLQAKAIPIAVSARHVHLDKATFATLFGPNAELSHYKDLSQPGQFASAEKVNLIGPRNRIDGVRVLGPLRGKNQVEVSRTDEFFLGIDAPVRDSGRTQGSAPITLEGPNGTVDLVEGLICARRHIHMHTDDARRFGVEDGDEVEVAITGGPRDLVFGDVLVRVSPAYRLEMHIDTDEGNAAELSRGVSGELVYTGIDFADAAILTKRAKG</sequence>
<feature type="active site" description="Proton donor/acceptor" evidence="6">
    <location>
        <position position="119"/>
    </location>
</feature>
<protein>
    <recommendedName>
        <fullName evidence="6">Acetate kinase</fullName>
        <ecNumber evidence="6">2.7.2.1</ecNumber>
    </recommendedName>
    <alternativeName>
        <fullName evidence="6">Acetokinase</fullName>
    </alternativeName>
</protein>
<feature type="binding site" evidence="6">
    <location>
        <position position="359"/>
    </location>
    <ligand>
        <name>Mg(2+)</name>
        <dbReference type="ChEBI" id="CHEBI:18420"/>
    </ligand>
</feature>
<evidence type="ECO:0000313" key="9">
    <source>
        <dbReference type="Proteomes" id="UP000196027"/>
    </source>
</evidence>
<proteinExistence type="inferred from homology"/>
<keyword evidence="2 6" id="KW-0808">Transferase</keyword>
<dbReference type="PANTHER" id="PTHR21060:SF15">
    <property type="entry name" value="ACETATE KINASE-RELATED"/>
    <property type="match status" value="1"/>
</dbReference>
<dbReference type="PRINTS" id="PR00471">
    <property type="entry name" value="ACETATEKNASE"/>
</dbReference>
<dbReference type="GO" id="GO:0016747">
    <property type="term" value="F:acyltransferase activity, transferring groups other than amino-acyl groups"/>
    <property type="evidence" value="ECO:0007669"/>
    <property type="project" value="InterPro"/>
</dbReference>
<dbReference type="InterPro" id="IPR004372">
    <property type="entry name" value="Ac/propionate_kinase"/>
</dbReference>
<dbReference type="InterPro" id="IPR000890">
    <property type="entry name" value="Aliphatic_acid_kin_short-chain"/>
</dbReference>
<dbReference type="NCBIfam" id="NF011652">
    <property type="entry name" value="PRK15070.1"/>
    <property type="match status" value="1"/>
</dbReference>
<keyword evidence="6" id="KW-0460">Magnesium</keyword>
<feature type="binding site" evidence="6">
    <location>
        <begin position="253"/>
        <end position="255"/>
    </location>
    <ligand>
        <name>ATP</name>
        <dbReference type="ChEBI" id="CHEBI:30616"/>
    </ligand>
</feature>
<accession>A0A1Y0I3A4</accession>
<dbReference type="OrthoDB" id="9802453at2"/>
<comment type="function">
    <text evidence="6">Catalyzes the formation of acetyl phosphate from acetate and ATP. Can also catalyze the reverse reaction.</text>
</comment>
<dbReference type="KEGG" id="ome:OLMES_0168"/>
<feature type="binding site" evidence="6">
    <location>
        <begin position="301"/>
        <end position="305"/>
    </location>
    <ligand>
        <name>ATP</name>
        <dbReference type="ChEBI" id="CHEBI:30616"/>
    </ligand>
</feature>
<dbReference type="NCBIfam" id="TIGR00016">
    <property type="entry name" value="ackA"/>
    <property type="match status" value="1"/>
</dbReference>
<evidence type="ECO:0000256" key="3">
    <source>
        <dbReference type="ARBA" id="ARBA00022741"/>
    </source>
</evidence>
<evidence type="ECO:0000256" key="7">
    <source>
        <dbReference type="RuleBase" id="RU003835"/>
    </source>
</evidence>
<dbReference type="GO" id="GO:0005524">
    <property type="term" value="F:ATP binding"/>
    <property type="evidence" value="ECO:0007669"/>
    <property type="project" value="UniProtKB-KW"/>
</dbReference>
<comment type="cofactor">
    <cofactor evidence="6">
        <name>Mg(2+)</name>
        <dbReference type="ChEBI" id="CHEBI:18420"/>
    </cofactor>
    <cofactor evidence="6">
        <name>Mn(2+)</name>
        <dbReference type="ChEBI" id="CHEBI:29035"/>
    </cofactor>
    <text evidence="6">Mg(2+). Can also accept Mn(2+).</text>
</comment>
<comment type="catalytic activity">
    <reaction evidence="6">
        <text>acetate + ATP = acetyl phosphate + ADP</text>
        <dbReference type="Rhea" id="RHEA:11352"/>
        <dbReference type="ChEBI" id="CHEBI:22191"/>
        <dbReference type="ChEBI" id="CHEBI:30089"/>
        <dbReference type="ChEBI" id="CHEBI:30616"/>
        <dbReference type="ChEBI" id="CHEBI:456216"/>
        <dbReference type="EC" id="2.7.2.1"/>
    </reaction>
</comment>
<evidence type="ECO:0000256" key="4">
    <source>
        <dbReference type="ARBA" id="ARBA00022777"/>
    </source>
</evidence>
<comment type="subcellular location">
    <subcellularLocation>
        <location evidence="6">Cytoplasm</location>
    </subcellularLocation>
</comment>
<feature type="binding site" evidence="6">
    <location>
        <position position="14"/>
    </location>
    <ligand>
        <name>ATP</name>
        <dbReference type="ChEBI" id="CHEBI:30616"/>
    </ligand>
</feature>
<feature type="binding site" evidence="6">
    <location>
        <position position="62"/>
    </location>
    <ligand>
        <name>substrate</name>
    </ligand>
</feature>
<evidence type="ECO:0000313" key="8">
    <source>
        <dbReference type="EMBL" id="ARU54276.1"/>
    </source>
</evidence>
<evidence type="ECO:0000256" key="5">
    <source>
        <dbReference type="ARBA" id="ARBA00022840"/>
    </source>
</evidence>
<dbReference type="EMBL" id="CP021425">
    <property type="protein sequence ID" value="ARU54276.1"/>
    <property type="molecule type" value="Genomic_DNA"/>
</dbReference>
<keyword evidence="4 6" id="KW-0418">Kinase</keyword>
<comment type="similarity">
    <text evidence="1 6 7">Belongs to the acetokinase family.</text>
</comment>
<evidence type="ECO:0000256" key="6">
    <source>
        <dbReference type="HAMAP-Rule" id="MF_00020"/>
    </source>
</evidence>
<dbReference type="SUPFAM" id="SSF53067">
    <property type="entry name" value="Actin-like ATPase domain"/>
    <property type="match status" value="2"/>
</dbReference>
<reference evidence="8 9" key="1">
    <citation type="submission" date="2017-05" db="EMBL/GenBank/DDBJ databases">
        <title>Genomic insights into alkan degradation activity of Oleiphilus messinensis.</title>
        <authorList>
            <person name="Kozyavkin S.A."/>
            <person name="Slesarev A.I."/>
            <person name="Golyshin P.N."/>
            <person name="Korzhenkov A."/>
            <person name="Golyshina O.N."/>
            <person name="Toshchakov S.V."/>
        </authorList>
    </citation>
    <scope>NUCLEOTIDE SEQUENCE [LARGE SCALE GENOMIC DNA]</scope>
    <source>
        <strain evidence="8 9">ME102</strain>
    </source>
</reference>
<dbReference type="UniPathway" id="UPA00621"/>
<dbReference type="Pfam" id="PF00871">
    <property type="entry name" value="Acetate_kinase"/>
    <property type="match status" value="2"/>
</dbReference>
<gene>
    <name evidence="6" type="primary">ackA</name>
    <name evidence="8" type="ORF">OLMES_0168</name>
</gene>
<dbReference type="GO" id="GO:0000287">
    <property type="term" value="F:magnesium ion binding"/>
    <property type="evidence" value="ECO:0007669"/>
    <property type="project" value="UniProtKB-UniRule"/>
</dbReference>
<feature type="site" description="Transition state stabilizer" evidence="6">
    <location>
        <position position="212"/>
    </location>
</feature>
<dbReference type="AlphaFoldDB" id="A0A1Y0I3A4"/>
<dbReference type="InterPro" id="IPR008300">
    <property type="entry name" value="PTAC"/>
</dbReference>
<dbReference type="InterPro" id="IPR043129">
    <property type="entry name" value="ATPase_NBD"/>
</dbReference>
<dbReference type="GO" id="GO:0008776">
    <property type="term" value="F:acetate kinase activity"/>
    <property type="evidence" value="ECO:0007669"/>
    <property type="project" value="UniProtKB-UniRule"/>
</dbReference>
<name>A0A1Y0I3A4_9GAMM</name>
<feature type="binding site" evidence="6">
    <location>
        <begin position="179"/>
        <end position="183"/>
    </location>
    <ligand>
        <name>ATP</name>
        <dbReference type="ChEBI" id="CHEBI:30616"/>
    </ligand>
</feature>
<keyword evidence="9" id="KW-1185">Reference proteome</keyword>
<dbReference type="UniPathway" id="UPA00340">
    <property type="reaction ID" value="UER00458"/>
</dbReference>
<dbReference type="PROSITE" id="PS01076">
    <property type="entry name" value="ACETATE_KINASE_2"/>
    <property type="match status" value="1"/>
</dbReference>
<comment type="subunit">
    <text evidence="6">Homodimer.</text>
</comment>